<evidence type="ECO:0000313" key="3">
    <source>
        <dbReference type="EMBL" id="GLQ55760.1"/>
    </source>
</evidence>
<feature type="domain" description="Cyclodeaminase/cyclohydrolase" evidence="2">
    <location>
        <begin position="2"/>
        <end position="165"/>
    </location>
</feature>
<name>A0ABQ5W6R4_9HYPH</name>
<keyword evidence="1" id="KW-0472">Membrane</keyword>
<dbReference type="SUPFAM" id="SSF101262">
    <property type="entry name" value="Methenyltetrahydrofolate cyclohydrolase-like"/>
    <property type="match status" value="1"/>
</dbReference>
<proteinExistence type="predicted"/>
<dbReference type="InterPro" id="IPR007044">
    <property type="entry name" value="Cyclodeamin/CycHdrlase"/>
</dbReference>
<keyword evidence="1" id="KW-1133">Transmembrane helix</keyword>
<evidence type="ECO:0000256" key="1">
    <source>
        <dbReference type="SAM" id="Phobius"/>
    </source>
</evidence>
<reference evidence="4" key="1">
    <citation type="journal article" date="2019" name="Int. J. Syst. Evol. Microbiol.">
        <title>The Global Catalogue of Microorganisms (GCM) 10K type strain sequencing project: providing services to taxonomists for standard genome sequencing and annotation.</title>
        <authorList>
            <consortium name="The Broad Institute Genomics Platform"/>
            <consortium name="The Broad Institute Genome Sequencing Center for Infectious Disease"/>
            <person name="Wu L."/>
            <person name="Ma J."/>
        </authorList>
    </citation>
    <scope>NUCLEOTIDE SEQUENCE [LARGE SCALE GENOMIC DNA]</scope>
    <source>
        <strain evidence="4">NBRC 112416</strain>
    </source>
</reference>
<dbReference type="InterPro" id="IPR036178">
    <property type="entry name" value="Formintransfe-cycloase-like_sf"/>
</dbReference>
<comment type="caution">
    <text evidence="3">The sequence shown here is derived from an EMBL/GenBank/DDBJ whole genome shotgun (WGS) entry which is preliminary data.</text>
</comment>
<protein>
    <recommendedName>
        <fullName evidence="2">Cyclodeaminase/cyclohydrolase domain-containing protein</fullName>
    </recommendedName>
</protein>
<gene>
    <name evidence="3" type="ORF">GCM10010862_30190</name>
</gene>
<dbReference type="Proteomes" id="UP001156691">
    <property type="component" value="Unassembled WGS sequence"/>
</dbReference>
<dbReference type="EMBL" id="BSNS01000012">
    <property type="protein sequence ID" value="GLQ55760.1"/>
    <property type="molecule type" value="Genomic_DNA"/>
</dbReference>
<evidence type="ECO:0000313" key="4">
    <source>
        <dbReference type="Proteomes" id="UP001156691"/>
    </source>
</evidence>
<dbReference type="Pfam" id="PF04961">
    <property type="entry name" value="FTCD_C"/>
    <property type="match status" value="1"/>
</dbReference>
<dbReference type="RefSeq" id="WP_284341174.1">
    <property type="nucleotide sequence ID" value="NZ_BSNS01000012.1"/>
</dbReference>
<keyword evidence="1" id="KW-0812">Transmembrane</keyword>
<keyword evidence="4" id="KW-1185">Reference proteome</keyword>
<evidence type="ECO:0000259" key="2">
    <source>
        <dbReference type="Pfam" id="PF04961"/>
    </source>
</evidence>
<accession>A0ABQ5W6R4</accession>
<feature type="transmembrane region" description="Helical" evidence="1">
    <location>
        <begin position="20"/>
        <end position="40"/>
    </location>
</feature>
<dbReference type="Gene3D" id="1.20.120.680">
    <property type="entry name" value="Formiminotetrahydrofolate cyclodeaminase monomer, up-and-down helical bundle"/>
    <property type="match status" value="1"/>
</dbReference>
<sequence>MADFADEVASSSPTPGGGSVSLVAGVLGAGLVAMAINVSLKGKAGAAHGAVLGESLGTIEALRRKLADLADADIAGFSQFMAAYRLPMQDDVQKSTRDRALAAAAAAACNVPLDAGEVVVQALHLAHDVKPLVSKMIVSDVEAGMQLLRSAGLAVLLNVDANLTWLPIEQRDTVVARATQLRDAIRASEAGS</sequence>
<organism evidence="3 4">
    <name type="scientific">Devosia nitrariae</name>
    <dbReference type="NCBI Taxonomy" id="2071872"/>
    <lineage>
        <taxon>Bacteria</taxon>
        <taxon>Pseudomonadati</taxon>
        <taxon>Pseudomonadota</taxon>
        <taxon>Alphaproteobacteria</taxon>
        <taxon>Hyphomicrobiales</taxon>
        <taxon>Devosiaceae</taxon>
        <taxon>Devosia</taxon>
    </lineage>
</organism>